<comment type="similarity">
    <text evidence="3">Belongs to the WD repeat L(2)GL family.</text>
</comment>
<evidence type="ECO:0000256" key="15">
    <source>
        <dbReference type="SAM" id="MobiDB-lite"/>
    </source>
</evidence>
<proteinExistence type="inferred from homology"/>
<dbReference type="GO" id="GO:0005096">
    <property type="term" value="F:GTPase activator activity"/>
    <property type="evidence" value="ECO:0007669"/>
    <property type="project" value="TreeGrafter"/>
</dbReference>
<dbReference type="GO" id="GO:0015031">
    <property type="term" value="P:protein transport"/>
    <property type="evidence" value="ECO:0007669"/>
    <property type="project" value="UniProtKB-KW"/>
</dbReference>
<evidence type="ECO:0000313" key="18">
    <source>
        <dbReference type="Proteomes" id="UP000494040"/>
    </source>
</evidence>
<evidence type="ECO:0000256" key="3">
    <source>
        <dbReference type="ARBA" id="ARBA00008070"/>
    </source>
</evidence>
<dbReference type="FunFam" id="2.130.10.10:FF:000521">
    <property type="entry name" value="syntaxin-binding protein 5-like isoform X1"/>
    <property type="match status" value="1"/>
</dbReference>
<dbReference type="RefSeq" id="XP_014259430.1">
    <property type="nucleotide sequence ID" value="XM_014403944.2"/>
</dbReference>
<dbReference type="Proteomes" id="UP000494040">
    <property type="component" value="Unassembled WGS sequence"/>
</dbReference>
<name>A0A8I6S681_CIMLE</name>
<evidence type="ECO:0000259" key="16">
    <source>
        <dbReference type="PROSITE" id="PS50892"/>
    </source>
</evidence>
<dbReference type="PANTHER" id="PTHR10241">
    <property type="entry name" value="LETHAL 2 GIANT LARVAE PROTEIN"/>
    <property type="match status" value="1"/>
</dbReference>
<evidence type="ECO:0000256" key="1">
    <source>
        <dbReference type="ARBA" id="ARBA00004202"/>
    </source>
</evidence>
<feature type="region of interest" description="Disordered" evidence="15">
    <location>
        <begin position="725"/>
        <end position="787"/>
    </location>
</feature>
<dbReference type="FunFam" id="1.20.5.110:FF:000001">
    <property type="entry name" value="syntaxin-binding protein 5 isoform X1"/>
    <property type="match status" value="1"/>
</dbReference>
<evidence type="ECO:0000256" key="2">
    <source>
        <dbReference type="ARBA" id="ARBA00004496"/>
    </source>
</evidence>
<evidence type="ECO:0000313" key="17">
    <source>
        <dbReference type="EnsemblMetazoa" id="XP_014259430.1"/>
    </source>
</evidence>
<dbReference type="PANTHER" id="PTHR10241:SF25">
    <property type="entry name" value="TOMOSYN, ISOFORM C"/>
    <property type="match status" value="1"/>
</dbReference>
<keyword evidence="11 14" id="KW-0175">Coiled coil</keyword>
<reference evidence="17" key="1">
    <citation type="submission" date="2022-01" db="UniProtKB">
        <authorList>
            <consortium name="EnsemblMetazoa"/>
        </authorList>
    </citation>
    <scope>IDENTIFICATION</scope>
</reference>
<dbReference type="EnsemblMetazoa" id="XM_014403944.2">
    <property type="protein sequence ID" value="XP_014259430.1"/>
    <property type="gene ID" value="LOC106672482"/>
</dbReference>
<evidence type="ECO:0000256" key="6">
    <source>
        <dbReference type="ARBA" id="ARBA00022483"/>
    </source>
</evidence>
<dbReference type="OrthoDB" id="19944at2759"/>
<dbReference type="InterPro" id="IPR013577">
    <property type="entry name" value="LLGL2"/>
</dbReference>
<dbReference type="GO" id="GO:0006893">
    <property type="term" value="P:Golgi to plasma membrane transport"/>
    <property type="evidence" value="ECO:0007669"/>
    <property type="project" value="TreeGrafter"/>
</dbReference>
<dbReference type="GO" id="GO:0006887">
    <property type="term" value="P:exocytosis"/>
    <property type="evidence" value="ECO:0007669"/>
    <property type="project" value="UniProtKB-KW"/>
</dbReference>
<keyword evidence="10" id="KW-0653">Protein transport</keyword>
<dbReference type="SMART" id="SM00320">
    <property type="entry name" value="WD40"/>
    <property type="match status" value="7"/>
</dbReference>
<dbReference type="SUPFAM" id="SSF58038">
    <property type="entry name" value="SNARE fusion complex"/>
    <property type="match status" value="1"/>
</dbReference>
<dbReference type="GO" id="GO:0031201">
    <property type="term" value="C:SNARE complex"/>
    <property type="evidence" value="ECO:0007669"/>
    <property type="project" value="TreeGrafter"/>
</dbReference>
<keyword evidence="5" id="KW-1003">Cell membrane</keyword>
<sequence>MKKFTFKGVLDGLRSSVSQQPRNDQEIVETLRPENFQVAKTFRHGFPNQPTAVAFDPIQRLLAIGSKNGSLRILGRFGVDCHVFHEGEVGIIQIVFLVNEGALITATTDDSVHLWNFRQKRPDLVHSLQFQRERITCIHLPLHSKWLYVGSERGNIHVVNIESFQLSGYVINWNKAIEVSRKTHPGAVVHLSDNPLDSSKLLIAFESGQLVLWDLRMKVAEARWQSSEPLKSVIWHHDGKQFMTSHTDGTLQTWNIRQFGKPVNILQPHAKIGKDGKPESCKAIQKVEWKAARSGETFVIFCGGLTYDKAGRSPSITIMHGKATTVLEMEHNVIDFITLCESPYASDIPEPYAIVVVLQNDLVVIDLLSPGFPCFESPHPMDVHECPVTCCTYLADCPSDLIPAFYSIGSRSSKRTGFSDKEWPLAGGEWTTPPCSYSEIIITGHADGSIKFWDASCGTLQVLYKVKTNKVFERPQSKSQDGNDDDPFAIQLLSLCPESRKLCIAGAAGYVILFKFKKQESSSETAVLDIPIVYEAFDELECSPETDYSRSNLNKIDSGDNKIFGADTGTPIKVKPGLQKKPPGFQATLVCISPAPITSLGINSSYGLMAYGTDTGAVVVDIVHKICLLNVATPDLYGGADPYQRVPKSPKRSQPPDSDPDRCRSPSIDQGVEVEENISGNTSPHEDAETEPRRRKFNLKKQLSRVDLKLKFQPRNNKRSCSVFYAEKDSADESPTSLSPDDDMPTIKEPETDEKPAVRPSDLALFEERPIPPPRREKKDKEMPKRDTRLLSVPNIKYHPRINQGRSAMIRKINKLDSSFSRSRSSSMSSLENISSEAVQCITFADSYTKKSDPSTFPTLWFGTSLGSVLTVMLNVPSSDIRLTHPVAVGPFGTMFRLKGSILTMSFLDCNGALIPYTFESWKDESKEKQSREYIYSFYSFQTFYFKFCFVSGSSRANSNSRMSPPGTAIGEVSSCDRQFVVIVSEKQAIVAALPSHNIVYKQQITETDFVVKAEIISLKESVCLVCYISNGHIVAYSLPSLRTLIDTDFLPLADLSFQTRKPGIVDPMLSIWGQQMFVNEDTDQIARTFSFSNHGNGLYLCSPTEIQKFSVSADFCSSLSEMVGELFLPHDMPEPPKESFFKGLFGGGARSLDREELFGEASSGKASRTIAKHIPGIAGLDSNSQKACGEIAKAHQMVVERGEKLSQLEERTARMMNEAETFQSSAHGLMLKYKDKKWYQI</sequence>
<dbReference type="PRINTS" id="PR00962">
    <property type="entry name" value="LETHAL2GIANT"/>
</dbReference>
<protein>
    <recommendedName>
        <fullName evidence="13">Syntaxin-binding protein 5-like</fullName>
    </recommendedName>
</protein>
<dbReference type="OMA" id="IVWKFFD"/>
<evidence type="ECO:0000256" key="13">
    <source>
        <dbReference type="ARBA" id="ARBA00067543"/>
    </source>
</evidence>
<dbReference type="AlphaFoldDB" id="A0A8I6S681"/>
<dbReference type="GO" id="GO:0019905">
    <property type="term" value="F:syntaxin binding"/>
    <property type="evidence" value="ECO:0007669"/>
    <property type="project" value="TreeGrafter"/>
</dbReference>
<dbReference type="PROSITE" id="PS50892">
    <property type="entry name" value="V_SNARE"/>
    <property type="match status" value="1"/>
</dbReference>
<dbReference type="Gene3D" id="1.20.5.110">
    <property type="match status" value="1"/>
</dbReference>
<evidence type="ECO:0000256" key="11">
    <source>
        <dbReference type="ARBA" id="ARBA00023054"/>
    </source>
</evidence>
<feature type="compositionally biased region" description="Basic and acidic residues" evidence="15">
    <location>
        <begin position="745"/>
        <end position="757"/>
    </location>
</feature>
<keyword evidence="4" id="KW-0813">Transport</keyword>
<evidence type="ECO:0000256" key="10">
    <source>
        <dbReference type="ARBA" id="ARBA00022927"/>
    </source>
</evidence>
<evidence type="ECO:0000256" key="4">
    <source>
        <dbReference type="ARBA" id="ARBA00022448"/>
    </source>
</evidence>
<dbReference type="Gene3D" id="2.130.10.10">
    <property type="entry name" value="YVTN repeat-like/Quinoprotein amine dehydrogenase"/>
    <property type="match status" value="3"/>
</dbReference>
<dbReference type="SUPFAM" id="SSF50978">
    <property type="entry name" value="WD40 repeat-like"/>
    <property type="match status" value="1"/>
</dbReference>
<dbReference type="GO" id="GO:0045159">
    <property type="term" value="F:myosin II binding"/>
    <property type="evidence" value="ECO:0007669"/>
    <property type="project" value="TreeGrafter"/>
</dbReference>
<evidence type="ECO:0000256" key="5">
    <source>
        <dbReference type="ARBA" id="ARBA00022475"/>
    </source>
</evidence>
<evidence type="ECO:0000256" key="7">
    <source>
        <dbReference type="ARBA" id="ARBA00022490"/>
    </source>
</evidence>
<comment type="subcellular location">
    <subcellularLocation>
        <location evidence="1">Cell membrane</location>
        <topology evidence="1">Peripheral membrane protein</topology>
    </subcellularLocation>
    <subcellularLocation>
        <location evidence="2">Cytoplasm</location>
    </subcellularLocation>
</comment>
<dbReference type="InterPro" id="IPR001680">
    <property type="entry name" value="WD40_rpt"/>
</dbReference>
<evidence type="ECO:0000256" key="9">
    <source>
        <dbReference type="ARBA" id="ARBA00022737"/>
    </source>
</evidence>
<keyword evidence="18" id="KW-1185">Reference proteome</keyword>
<dbReference type="Pfam" id="PF08366">
    <property type="entry name" value="LLGL"/>
    <property type="match status" value="1"/>
</dbReference>
<keyword evidence="8" id="KW-0853">WD repeat</keyword>
<keyword evidence="9" id="KW-0677">Repeat</keyword>
<dbReference type="CTD" id="32217"/>
<feature type="region of interest" description="Disordered" evidence="15">
    <location>
        <begin position="639"/>
        <end position="700"/>
    </location>
</feature>
<keyword evidence="7" id="KW-0963">Cytoplasm</keyword>
<dbReference type="InterPro" id="IPR000664">
    <property type="entry name" value="Lethal2_giant"/>
</dbReference>
<feature type="compositionally biased region" description="Basic and acidic residues" evidence="15">
    <location>
        <begin position="766"/>
        <end position="787"/>
    </location>
</feature>
<dbReference type="GO" id="GO:0005886">
    <property type="term" value="C:plasma membrane"/>
    <property type="evidence" value="ECO:0007669"/>
    <property type="project" value="UniProtKB-SubCell"/>
</dbReference>
<dbReference type="InterPro" id="IPR042855">
    <property type="entry name" value="V_SNARE_CC"/>
</dbReference>
<dbReference type="CDD" id="cd15873">
    <property type="entry name" value="R-SNARE_STXBP5_6"/>
    <property type="match status" value="1"/>
</dbReference>
<dbReference type="KEGG" id="clec:106672482"/>
<evidence type="ECO:0000256" key="14">
    <source>
        <dbReference type="PROSITE-ProRule" id="PRU00290"/>
    </source>
</evidence>
<accession>A0A8I6S681</accession>
<dbReference type="InterPro" id="IPR015943">
    <property type="entry name" value="WD40/YVTN_repeat-like_dom_sf"/>
</dbReference>
<keyword evidence="12" id="KW-0472">Membrane</keyword>
<dbReference type="InterPro" id="IPR036322">
    <property type="entry name" value="WD40_repeat_dom_sf"/>
</dbReference>
<dbReference type="GeneID" id="106672482"/>
<evidence type="ECO:0000256" key="8">
    <source>
        <dbReference type="ARBA" id="ARBA00022574"/>
    </source>
</evidence>
<feature type="domain" description="V-SNARE coiled-coil homology" evidence="16">
    <location>
        <begin position="1177"/>
        <end position="1237"/>
    </location>
</feature>
<keyword evidence="6" id="KW-0268">Exocytosis</keyword>
<evidence type="ECO:0000256" key="12">
    <source>
        <dbReference type="ARBA" id="ARBA00023136"/>
    </source>
</evidence>
<organism evidence="17 18">
    <name type="scientific">Cimex lectularius</name>
    <name type="common">Bed bug</name>
    <name type="synonym">Acanthia lectularia</name>
    <dbReference type="NCBI Taxonomy" id="79782"/>
    <lineage>
        <taxon>Eukaryota</taxon>
        <taxon>Metazoa</taxon>
        <taxon>Ecdysozoa</taxon>
        <taxon>Arthropoda</taxon>
        <taxon>Hexapoda</taxon>
        <taxon>Insecta</taxon>
        <taxon>Pterygota</taxon>
        <taxon>Neoptera</taxon>
        <taxon>Paraneoptera</taxon>
        <taxon>Hemiptera</taxon>
        <taxon>Heteroptera</taxon>
        <taxon>Panheteroptera</taxon>
        <taxon>Cimicomorpha</taxon>
        <taxon>Cimicidae</taxon>
        <taxon>Cimex</taxon>
    </lineage>
</organism>